<evidence type="ECO:0000313" key="2">
    <source>
        <dbReference type="Proteomes" id="UP001196565"/>
    </source>
</evidence>
<sequence>MRIVRHSPRAVALPDRVADAGGPLLLRGPGTFTGCLHHELPRRRQMVADAGIKPE</sequence>
<evidence type="ECO:0000313" key="1">
    <source>
        <dbReference type="EMBL" id="MBW6400251.1"/>
    </source>
</evidence>
<dbReference type="Proteomes" id="UP001196565">
    <property type="component" value="Unassembled WGS sequence"/>
</dbReference>
<dbReference type="RefSeq" id="WP_219764845.1">
    <property type="nucleotide sequence ID" value="NZ_JAHYBZ010000007.1"/>
</dbReference>
<comment type="caution">
    <text evidence="1">The sequence shown here is derived from an EMBL/GenBank/DDBJ whole genome shotgun (WGS) entry which is preliminary data.</text>
</comment>
<dbReference type="EMBL" id="JAHYBZ010000007">
    <property type="protein sequence ID" value="MBW6400251.1"/>
    <property type="molecule type" value="Genomic_DNA"/>
</dbReference>
<name>A0ABS7AD77_9PROT</name>
<gene>
    <name evidence="1" type="ORF">KPL78_20490</name>
</gene>
<organism evidence="1 2">
    <name type="scientific">Roseomonas alba</name>
    <dbReference type="NCBI Taxonomy" id="2846776"/>
    <lineage>
        <taxon>Bacteria</taxon>
        <taxon>Pseudomonadati</taxon>
        <taxon>Pseudomonadota</taxon>
        <taxon>Alphaproteobacteria</taxon>
        <taxon>Acetobacterales</taxon>
        <taxon>Roseomonadaceae</taxon>
        <taxon>Roseomonas</taxon>
    </lineage>
</organism>
<accession>A0ABS7AD77</accession>
<reference evidence="1 2" key="1">
    <citation type="submission" date="2021-07" db="EMBL/GenBank/DDBJ databases">
        <authorList>
            <person name="So Y."/>
        </authorList>
    </citation>
    <scope>NUCLEOTIDE SEQUENCE [LARGE SCALE GENOMIC DNA]</scope>
    <source>
        <strain evidence="1 2">HJA6</strain>
    </source>
</reference>
<keyword evidence="2" id="KW-1185">Reference proteome</keyword>
<proteinExistence type="predicted"/>
<protein>
    <submittedName>
        <fullName evidence="1">Uncharacterized protein</fullName>
    </submittedName>
</protein>